<evidence type="ECO:0000256" key="5">
    <source>
        <dbReference type="SAM" id="SignalP"/>
    </source>
</evidence>
<dbReference type="EMBL" id="JARCJK010000005">
    <property type="protein sequence ID" value="MDE4166515.1"/>
    <property type="molecule type" value="Genomic_DNA"/>
</dbReference>
<evidence type="ECO:0000256" key="4">
    <source>
        <dbReference type="RuleBase" id="RU003744"/>
    </source>
</evidence>
<feature type="signal peptide" evidence="5">
    <location>
        <begin position="1"/>
        <end position="26"/>
    </location>
</feature>
<sequence length="269" mass="28813">MTFKTRMLTGLAAAALVAVSGLAATAQETLKIGSYPANPPWEYKNEDGKFEGFEVDIINEIASRIGAEAEISGLDFRALFVATASRRVDAVISSLTITNERLEAQSFTQPYFSGALGVGTKDGAGIASVADLGGKRVGSIATSFPENWLKEREGEIGYASYSSYDSTANMLTDLRSGRIDAAVNDIVGLRYAFNQEHMTGLSIAAEIPTGDKFAIMMPKGSERLEAFNDAISEMKTDGTMAKLYEKWFHVAPKADSLTVTPLPVPTSAD</sequence>
<comment type="caution">
    <text evidence="8">The sequence shown here is derived from an EMBL/GenBank/DDBJ whole genome shotgun (WGS) entry which is preliminary data.</text>
</comment>
<dbReference type="RefSeq" id="WP_065272819.1">
    <property type="nucleotide sequence ID" value="NZ_CP015124.1"/>
</dbReference>
<comment type="subcellular location">
    <subcellularLocation>
        <location evidence="1">Cell envelope</location>
    </subcellularLocation>
</comment>
<dbReference type="SMART" id="SM00079">
    <property type="entry name" value="PBPe"/>
    <property type="match status" value="1"/>
</dbReference>
<dbReference type="PROSITE" id="PS01039">
    <property type="entry name" value="SBP_BACTERIAL_3"/>
    <property type="match status" value="1"/>
</dbReference>
<dbReference type="InterPro" id="IPR001320">
    <property type="entry name" value="Iontro_rcpt_C"/>
</dbReference>
<dbReference type="AlphaFoldDB" id="A0ABD4XAY1"/>
<keyword evidence="3 5" id="KW-0732">Signal</keyword>
<dbReference type="Pfam" id="PF00497">
    <property type="entry name" value="SBP_bac_3"/>
    <property type="match status" value="1"/>
</dbReference>
<evidence type="ECO:0000256" key="1">
    <source>
        <dbReference type="ARBA" id="ARBA00004196"/>
    </source>
</evidence>
<evidence type="ECO:0000313" key="8">
    <source>
        <dbReference type="EMBL" id="MDE4166515.1"/>
    </source>
</evidence>
<name>A0ABD4XAY1_9RHOB</name>
<evidence type="ECO:0000256" key="3">
    <source>
        <dbReference type="ARBA" id="ARBA00022729"/>
    </source>
</evidence>
<proteinExistence type="inferred from homology"/>
<protein>
    <submittedName>
        <fullName evidence="8">ABC transporter substrate-binding protein</fullName>
    </submittedName>
</protein>
<dbReference type="SUPFAM" id="SSF53850">
    <property type="entry name" value="Periplasmic binding protein-like II"/>
    <property type="match status" value="1"/>
</dbReference>
<dbReference type="PANTHER" id="PTHR35936">
    <property type="entry name" value="MEMBRANE-BOUND LYTIC MUREIN TRANSGLYCOSYLASE F"/>
    <property type="match status" value="1"/>
</dbReference>
<evidence type="ECO:0000313" key="9">
    <source>
        <dbReference type="Proteomes" id="UP001218364"/>
    </source>
</evidence>
<feature type="domain" description="Solute-binding protein family 3/N-terminal" evidence="6">
    <location>
        <begin position="29"/>
        <end position="251"/>
    </location>
</feature>
<dbReference type="Proteomes" id="UP001218364">
    <property type="component" value="Unassembled WGS sequence"/>
</dbReference>
<dbReference type="GO" id="GO:0030313">
    <property type="term" value="C:cell envelope"/>
    <property type="evidence" value="ECO:0007669"/>
    <property type="project" value="UniProtKB-SubCell"/>
</dbReference>
<feature type="domain" description="Ionotropic glutamate receptor C-terminal" evidence="7">
    <location>
        <begin position="29"/>
        <end position="250"/>
    </location>
</feature>
<accession>A0ABD4XAY1</accession>
<evidence type="ECO:0000259" key="7">
    <source>
        <dbReference type="SMART" id="SM00079"/>
    </source>
</evidence>
<reference evidence="8 9" key="1">
    <citation type="submission" date="2023-02" db="EMBL/GenBank/DDBJ databases">
        <title>Population genomics of bacteria associated with diatom.</title>
        <authorList>
            <person name="Xie J."/>
            <person name="Wang H."/>
        </authorList>
    </citation>
    <scope>NUCLEOTIDE SEQUENCE [LARGE SCALE GENOMIC DNA]</scope>
    <source>
        <strain evidence="8 9">PT47_8</strain>
    </source>
</reference>
<comment type="similarity">
    <text evidence="2 4">Belongs to the bacterial solute-binding protein 3 family.</text>
</comment>
<gene>
    <name evidence="8" type="ORF">PXK24_12495</name>
</gene>
<evidence type="ECO:0000259" key="6">
    <source>
        <dbReference type="SMART" id="SM00062"/>
    </source>
</evidence>
<dbReference type="Gene3D" id="3.40.190.10">
    <property type="entry name" value="Periplasmic binding protein-like II"/>
    <property type="match status" value="2"/>
</dbReference>
<dbReference type="InterPro" id="IPR018313">
    <property type="entry name" value="SBP_3_CS"/>
</dbReference>
<dbReference type="PANTHER" id="PTHR35936:SF17">
    <property type="entry name" value="ARGININE-BINDING EXTRACELLULAR PROTEIN ARTP"/>
    <property type="match status" value="1"/>
</dbReference>
<dbReference type="CDD" id="cd13530">
    <property type="entry name" value="PBP2_peptides_like"/>
    <property type="match status" value="1"/>
</dbReference>
<dbReference type="InterPro" id="IPR001638">
    <property type="entry name" value="Solute-binding_3/MltF_N"/>
</dbReference>
<feature type="chain" id="PRO_5044848256" evidence="5">
    <location>
        <begin position="27"/>
        <end position="269"/>
    </location>
</feature>
<evidence type="ECO:0000256" key="2">
    <source>
        <dbReference type="ARBA" id="ARBA00010333"/>
    </source>
</evidence>
<dbReference type="SMART" id="SM00062">
    <property type="entry name" value="PBPb"/>
    <property type="match status" value="1"/>
</dbReference>
<organism evidence="8 9">
    <name type="scientific">Phaeobacter gallaeciensis</name>
    <dbReference type="NCBI Taxonomy" id="60890"/>
    <lineage>
        <taxon>Bacteria</taxon>
        <taxon>Pseudomonadati</taxon>
        <taxon>Pseudomonadota</taxon>
        <taxon>Alphaproteobacteria</taxon>
        <taxon>Rhodobacterales</taxon>
        <taxon>Roseobacteraceae</taxon>
        <taxon>Phaeobacter</taxon>
    </lineage>
</organism>